<dbReference type="EMBL" id="LC625835">
    <property type="protein sequence ID" value="BCU03303.1"/>
    <property type="molecule type" value="Genomic_DNA"/>
</dbReference>
<feature type="compositionally biased region" description="Basic and acidic residues" evidence="1">
    <location>
        <begin position="45"/>
        <end position="71"/>
    </location>
</feature>
<evidence type="ECO:0000313" key="3">
    <source>
        <dbReference type="Proteomes" id="UP001253637"/>
    </source>
</evidence>
<feature type="region of interest" description="Disordered" evidence="1">
    <location>
        <begin position="1"/>
        <end position="87"/>
    </location>
</feature>
<dbReference type="Proteomes" id="UP001253637">
    <property type="component" value="Segment"/>
</dbReference>
<proteinExistence type="predicted"/>
<reference evidence="2" key="1">
    <citation type="submission" date="2021-04" db="EMBL/GenBank/DDBJ databases">
        <title>Draft Genome Sequence of Pandoravirus japonicus, Isolated from the Sabaishi River of Niigata, Japan.</title>
        <authorList>
            <person name="Hosokawa N."/>
            <person name="Takahashi H."/>
            <person name="Aoki K."/>
            <person name="Takemura M."/>
        </authorList>
    </citation>
    <scope>NUCLEOTIDE SEQUENCE</scope>
</reference>
<organism evidence="2 3">
    <name type="scientific">Pandoravirus japonicus</name>
    <dbReference type="NCBI Taxonomy" id="2823154"/>
    <lineage>
        <taxon>Viruses</taxon>
        <taxon>Pandoravirus</taxon>
    </lineage>
</organism>
<sequence length="156" mass="17262">MQGTTAARTCGGVNGCEEINTANPKAARVKGKTEERPRRRHIRPKERAPTREILARQEKREKEKKEKKEKMGSQGMAMTVEKPTAGPTPCVVEYRIERRDEGRLPNARWATAETDCGHRFHATGGSAAQLLQRIRERAAACGCAPAVLVDGDKNDL</sequence>
<protein>
    <submittedName>
        <fullName evidence="2">Uncharacterized protein</fullName>
    </submittedName>
</protein>
<evidence type="ECO:0000313" key="2">
    <source>
        <dbReference type="EMBL" id="BCU03303.1"/>
    </source>
</evidence>
<accession>A0A811BN46</accession>
<name>A0A811BN46_9VIRU</name>
<evidence type="ECO:0000256" key="1">
    <source>
        <dbReference type="SAM" id="MobiDB-lite"/>
    </source>
</evidence>